<organism evidence="1">
    <name type="scientific">Pseudarthrobacter sulfonivorans</name>
    <dbReference type="NCBI Taxonomy" id="121292"/>
    <lineage>
        <taxon>Bacteria</taxon>
        <taxon>Bacillati</taxon>
        <taxon>Actinomycetota</taxon>
        <taxon>Actinomycetes</taxon>
        <taxon>Micrococcales</taxon>
        <taxon>Micrococcaceae</taxon>
        <taxon>Pseudarthrobacter</taxon>
    </lineage>
</organism>
<dbReference type="STRING" id="121292.AU252_10000"/>
<sequence>MVTTAFYFATLEDQATLLDSLGEPDKVTLHPWPVVRNPLVALSRGDALATPQVMVVNRDLGPPVPVRPGDGALDQPTKAGVFNRLNWGRLHPALDEALVDSNASPVLLWVPAEIGSEVIGVSQLGSQADAMAAISADYERWVNRTTGWIRRKGTKVWGLEQGTVRPDLNIQLGFINSVYALPGALRALEQGAAGR</sequence>
<reference evidence="1 2" key="1">
    <citation type="submission" date="2015-12" db="EMBL/GenBank/DDBJ databases">
        <authorList>
            <person name="Shamseldin A."/>
            <person name="Moawad H."/>
            <person name="Abd El-Rahim W.M."/>
            <person name="Sadowsky M.J."/>
        </authorList>
    </citation>
    <scope>NUCLEOTIDE SEQUENCE [LARGE SCALE GENOMIC DNA]</scope>
    <source>
        <strain evidence="1 2">Ar51</strain>
    </source>
</reference>
<proteinExistence type="predicted"/>
<dbReference type="EMBL" id="CP013747">
    <property type="protein sequence ID" value="ALV41439.1"/>
    <property type="molecule type" value="Genomic_DNA"/>
</dbReference>
<dbReference type="KEGG" id="psul:AU252_10000"/>
<name>A0A0U3NX80_9MICC</name>
<dbReference type="Proteomes" id="UP000065151">
    <property type="component" value="Chromosome"/>
</dbReference>
<gene>
    <name evidence="1" type="ORF">AU252_10000</name>
</gene>
<evidence type="ECO:0000313" key="1">
    <source>
        <dbReference type="EMBL" id="ALV41439.1"/>
    </source>
</evidence>
<dbReference type="RefSeq" id="WP_058930582.1">
    <property type="nucleotide sequence ID" value="NZ_CP013747.1"/>
</dbReference>
<protein>
    <submittedName>
        <fullName evidence="1">Uncharacterized protein</fullName>
    </submittedName>
</protein>
<dbReference type="AlphaFoldDB" id="A0A0U3NX80"/>
<evidence type="ECO:0000313" key="2">
    <source>
        <dbReference type="Proteomes" id="UP000065151"/>
    </source>
</evidence>
<accession>A0A0U3NX80</accession>